<proteinExistence type="predicted"/>
<comment type="caution">
    <text evidence="2">The sequence shown here is derived from an EMBL/GenBank/DDBJ whole genome shotgun (WGS) entry which is preliminary data.</text>
</comment>
<accession>A0A9W6RH91</accession>
<dbReference type="AlphaFoldDB" id="A0A9W6RH91"/>
<evidence type="ECO:0000313" key="2">
    <source>
        <dbReference type="EMBL" id="GLY76036.1"/>
    </source>
</evidence>
<sequence length="87" mass="8724">MPGLASVAAGVIAGRFIGRLGSRTVLAAGPAVVALSTLPLVFLGPGRGALVILVVSSRLRAYWAARISTDTPAAPTSAPTGCKPRND</sequence>
<reference evidence="2" key="1">
    <citation type="submission" date="2023-03" db="EMBL/GenBank/DDBJ databases">
        <title>Actinoallomurus iriomotensis NBRC 103681.</title>
        <authorList>
            <person name="Ichikawa N."/>
            <person name="Sato H."/>
            <person name="Tonouchi N."/>
        </authorList>
    </citation>
    <scope>NUCLEOTIDE SEQUENCE</scope>
    <source>
        <strain evidence="2">NBRC 103681</strain>
    </source>
</reference>
<dbReference type="SUPFAM" id="SSF103473">
    <property type="entry name" value="MFS general substrate transporter"/>
    <property type="match status" value="1"/>
</dbReference>
<keyword evidence="1" id="KW-0472">Membrane</keyword>
<gene>
    <name evidence="2" type="ORF">Airi01_043030</name>
</gene>
<keyword evidence="1" id="KW-0812">Transmembrane</keyword>
<keyword evidence="1" id="KW-1133">Transmembrane helix</keyword>
<evidence type="ECO:0000313" key="3">
    <source>
        <dbReference type="Proteomes" id="UP001165135"/>
    </source>
</evidence>
<organism evidence="2 3">
    <name type="scientific">Actinoallomurus iriomotensis</name>
    <dbReference type="NCBI Taxonomy" id="478107"/>
    <lineage>
        <taxon>Bacteria</taxon>
        <taxon>Bacillati</taxon>
        <taxon>Actinomycetota</taxon>
        <taxon>Actinomycetes</taxon>
        <taxon>Streptosporangiales</taxon>
        <taxon>Thermomonosporaceae</taxon>
        <taxon>Actinoallomurus</taxon>
    </lineage>
</organism>
<dbReference type="EMBL" id="BSTJ01000005">
    <property type="protein sequence ID" value="GLY76036.1"/>
    <property type="molecule type" value="Genomic_DNA"/>
</dbReference>
<name>A0A9W6RH91_9ACTN</name>
<dbReference type="InterPro" id="IPR036259">
    <property type="entry name" value="MFS_trans_sf"/>
</dbReference>
<dbReference type="RefSeq" id="WP_285623788.1">
    <property type="nucleotide sequence ID" value="NZ_BSTJ01000005.1"/>
</dbReference>
<evidence type="ECO:0000256" key="1">
    <source>
        <dbReference type="SAM" id="Phobius"/>
    </source>
</evidence>
<feature type="transmembrane region" description="Helical" evidence="1">
    <location>
        <begin position="37"/>
        <end position="56"/>
    </location>
</feature>
<protein>
    <submittedName>
        <fullName evidence="2">Uncharacterized protein</fullName>
    </submittedName>
</protein>
<dbReference type="Proteomes" id="UP001165135">
    <property type="component" value="Unassembled WGS sequence"/>
</dbReference>